<dbReference type="GeneID" id="25363105"/>
<protein>
    <submittedName>
        <fullName evidence="1">Uncharacterized protein</fullName>
    </submittedName>
</protein>
<dbReference type="AlphaFoldDB" id="A0A074YAI2"/>
<dbReference type="HOGENOM" id="CLU_1669042_0_0_1"/>
<dbReference type="InParanoid" id="A0A074YAI2"/>
<dbReference type="EMBL" id="KL584761">
    <property type="protein sequence ID" value="KEQ94803.1"/>
    <property type="molecule type" value="Genomic_DNA"/>
</dbReference>
<gene>
    <name evidence="1" type="ORF">AUEXF2481DRAFT_259155</name>
</gene>
<organism evidence="1 2">
    <name type="scientific">Aureobasidium subglaciale (strain EXF-2481)</name>
    <name type="common">Aureobasidium pullulans var. subglaciale</name>
    <dbReference type="NCBI Taxonomy" id="1043005"/>
    <lineage>
        <taxon>Eukaryota</taxon>
        <taxon>Fungi</taxon>
        <taxon>Dikarya</taxon>
        <taxon>Ascomycota</taxon>
        <taxon>Pezizomycotina</taxon>
        <taxon>Dothideomycetes</taxon>
        <taxon>Dothideomycetidae</taxon>
        <taxon>Dothideales</taxon>
        <taxon>Saccotheciaceae</taxon>
        <taxon>Aureobasidium</taxon>
    </lineage>
</organism>
<keyword evidence="2" id="KW-1185">Reference proteome</keyword>
<proteinExistence type="predicted"/>
<evidence type="ECO:0000313" key="1">
    <source>
        <dbReference type="EMBL" id="KEQ94803.1"/>
    </source>
</evidence>
<dbReference type="Proteomes" id="UP000030641">
    <property type="component" value="Unassembled WGS sequence"/>
</dbReference>
<dbReference type="RefSeq" id="XP_013343346.1">
    <property type="nucleotide sequence ID" value="XM_013487892.1"/>
</dbReference>
<name>A0A074YAI2_AURSE</name>
<sequence>MLTLTSSALYGSLTDILEALLLEEKSSQAKTTYSLEHTVPNCVPLGLPLLRQGYSLANDRPLFMSMLVLKMTITKMRLPILPPASSFSSRRMRIPCCRDLRRIEDDLWISRRVPGPISSPRSLPGQHAGKFRYTLTNTHAYQRQPAISTESCTHDVGV</sequence>
<reference evidence="1 2" key="1">
    <citation type="journal article" date="2014" name="BMC Genomics">
        <title>Genome sequencing of four Aureobasidium pullulans varieties: biotechnological potential, stress tolerance, and description of new species.</title>
        <authorList>
            <person name="Gostin Ar C."/>
            <person name="Ohm R.A."/>
            <person name="Kogej T."/>
            <person name="Sonjak S."/>
            <person name="Turk M."/>
            <person name="Zajc J."/>
            <person name="Zalar P."/>
            <person name="Grube M."/>
            <person name="Sun H."/>
            <person name="Han J."/>
            <person name="Sharma A."/>
            <person name="Chiniquy J."/>
            <person name="Ngan C.Y."/>
            <person name="Lipzen A."/>
            <person name="Barry K."/>
            <person name="Grigoriev I.V."/>
            <person name="Gunde-Cimerman N."/>
        </authorList>
    </citation>
    <scope>NUCLEOTIDE SEQUENCE [LARGE SCALE GENOMIC DNA]</scope>
    <source>
        <strain evidence="1 2">EXF-2481</strain>
    </source>
</reference>
<evidence type="ECO:0000313" key="2">
    <source>
        <dbReference type="Proteomes" id="UP000030641"/>
    </source>
</evidence>
<accession>A0A074YAI2</accession>